<keyword evidence="3" id="KW-0645">Protease</keyword>
<dbReference type="PANTHER" id="PTHR43066">
    <property type="entry name" value="RHOMBOID-RELATED PROTEIN"/>
    <property type="match status" value="1"/>
</dbReference>
<evidence type="ECO:0000256" key="2">
    <source>
        <dbReference type="ARBA" id="ARBA00009045"/>
    </source>
</evidence>
<evidence type="ECO:0000256" key="3">
    <source>
        <dbReference type="ARBA" id="ARBA00022670"/>
    </source>
</evidence>
<evidence type="ECO:0000256" key="4">
    <source>
        <dbReference type="ARBA" id="ARBA00022692"/>
    </source>
</evidence>
<keyword evidence="6 8" id="KW-1133">Transmembrane helix</keyword>
<evidence type="ECO:0000256" key="6">
    <source>
        <dbReference type="ARBA" id="ARBA00022989"/>
    </source>
</evidence>
<proteinExistence type="inferred from homology"/>
<dbReference type="InterPro" id="IPR035952">
    <property type="entry name" value="Rhomboid-like_sf"/>
</dbReference>
<dbReference type="Gene3D" id="1.20.1540.10">
    <property type="entry name" value="Rhomboid-like"/>
    <property type="match status" value="1"/>
</dbReference>
<dbReference type="SUPFAM" id="SSF144091">
    <property type="entry name" value="Rhomboid-like"/>
    <property type="match status" value="1"/>
</dbReference>
<dbReference type="PANTHER" id="PTHR43066:SF1">
    <property type="entry name" value="RHOMBOID PROTEIN 2"/>
    <property type="match status" value="1"/>
</dbReference>
<name>A0ABR2JYK8_9EUKA</name>
<dbReference type="EMBL" id="JAPFFF010000008">
    <property type="protein sequence ID" value="KAK8883738.1"/>
    <property type="molecule type" value="Genomic_DNA"/>
</dbReference>
<feature type="transmembrane region" description="Helical" evidence="8">
    <location>
        <begin position="117"/>
        <end position="135"/>
    </location>
</feature>
<feature type="transmembrane region" description="Helical" evidence="8">
    <location>
        <begin position="84"/>
        <end position="105"/>
    </location>
</feature>
<keyword evidence="5" id="KW-0378">Hydrolase</keyword>
<evidence type="ECO:0000256" key="8">
    <source>
        <dbReference type="SAM" id="Phobius"/>
    </source>
</evidence>
<dbReference type="Proteomes" id="UP001470230">
    <property type="component" value="Unassembled WGS sequence"/>
</dbReference>
<keyword evidence="11" id="KW-1185">Reference proteome</keyword>
<comment type="similarity">
    <text evidence="2">Belongs to the peptidase S54 family.</text>
</comment>
<dbReference type="InterPro" id="IPR022764">
    <property type="entry name" value="Peptidase_S54_rhomboid_dom"/>
</dbReference>
<comment type="subcellular location">
    <subcellularLocation>
        <location evidence="1">Membrane</location>
        <topology evidence="1">Multi-pass membrane protein</topology>
    </subcellularLocation>
</comment>
<organism evidence="10 11">
    <name type="scientific">Tritrichomonas musculus</name>
    <dbReference type="NCBI Taxonomy" id="1915356"/>
    <lineage>
        <taxon>Eukaryota</taxon>
        <taxon>Metamonada</taxon>
        <taxon>Parabasalia</taxon>
        <taxon>Tritrichomonadida</taxon>
        <taxon>Tritrichomonadidae</taxon>
        <taxon>Tritrichomonas</taxon>
    </lineage>
</organism>
<accession>A0ABR2JYK8</accession>
<evidence type="ECO:0000313" key="10">
    <source>
        <dbReference type="EMBL" id="KAK8883738.1"/>
    </source>
</evidence>
<comment type="caution">
    <text evidence="10">The sequence shown here is derived from an EMBL/GenBank/DDBJ whole genome shotgun (WGS) entry which is preliminary data.</text>
</comment>
<evidence type="ECO:0000256" key="7">
    <source>
        <dbReference type="ARBA" id="ARBA00023136"/>
    </source>
</evidence>
<evidence type="ECO:0000256" key="1">
    <source>
        <dbReference type="ARBA" id="ARBA00004141"/>
    </source>
</evidence>
<sequence>MAYHPPVLDLLDFPITVIIIIINVSICIYLNYYNIPIESVAISSSSFLDRREYWRGVTASFSHYSLLHIIFNVSSTWSLRNLEIFAGVITYIKLITLLVILPPIIDSLIRKRFFPDRNVWAVGYSCVICGLSAYATLLSSYFNFFGIQIPWSIMPFLNVLITQLLVPQASLIGHLSGVFAGFAIRWHLFDWYTNKLFLNTLPWIVFFYFFSYCRSHRDRFRWFQYSNDRRTRP</sequence>
<feature type="domain" description="Peptidase S54 rhomboid" evidence="9">
    <location>
        <begin position="51"/>
        <end position="189"/>
    </location>
</feature>
<gene>
    <name evidence="10" type="ORF">M9Y10_042836</name>
</gene>
<feature type="transmembrane region" description="Helical" evidence="8">
    <location>
        <begin position="13"/>
        <end position="32"/>
    </location>
</feature>
<evidence type="ECO:0000259" key="9">
    <source>
        <dbReference type="Pfam" id="PF01694"/>
    </source>
</evidence>
<feature type="transmembrane region" description="Helical" evidence="8">
    <location>
        <begin position="196"/>
        <end position="213"/>
    </location>
</feature>
<evidence type="ECO:0000256" key="5">
    <source>
        <dbReference type="ARBA" id="ARBA00022801"/>
    </source>
</evidence>
<evidence type="ECO:0000313" key="11">
    <source>
        <dbReference type="Proteomes" id="UP001470230"/>
    </source>
</evidence>
<protein>
    <recommendedName>
        <fullName evidence="9">Peptidase S54 rhomboid domain-containing protein</fullName>
    </recommendedName>
</protein>
<keyword evidence="7 8" id="KW-0472">Membrane</keyword>
<keyword evidence="4 8" id="KW-0812">Transmembrane</keyword>
<reference evidence="10 11" key="1">
    <citation type="submission" date="2024-04" db="EMBL/GenBank/DDBJ databases">
        <title>Tritrichomonas musculus Genome.</title>
        <authorList>
            <person name="Alves-Ferreira E."/>
            <person name="Grigg M."/>
            <person name="Lorenzi H."/>
            <person name="Galac M."/>
        </authorList>
    </citation>
    <scope>NUCLEOTIDE SEQUENCE [LARGE SCALE GENOMIC DNA]</scope>
    <source>
        <strain evidence="10 11">EAF2021</strain>
    </source>
</reference>
<dbReference type="Pfam" id="PF01694">
    <property type="entry name" value="Rhomboid"/>
    <property type="match status" value="1"/>
</dbReference>